<dbReference type="STRING" id="311402.Avi_6157"/>
<dbReference type="EMBL" id="CP000634">
    <property type="protein sequence ID" value="ACM39152.1"/>
    <property type="molecule type" value="Genomic_DNA"/>
</dbReference>
<name>B9K2Q4_ALLAM</name>
<dbReference type="KEGG" id="avi:Avi_6157"/>
<proteinExistence type="predicted"/>
<evidence type="ECO:0000313" key="1">
    <source>
        <dbReference type="EMBL" id="ACM39152.1"/>
    </source>
</evidence>
<dbReference type="AlphaFoldDB" id="B9K2Q4"/>
<reference evidence="1 2" key="1">
    <citation type="journal article" date="2009" name="J. Bacteriol.">
        <title>Genome sequences of three Agrobacterium biovars help elucidate the evolution of multichromosome genomes in bacteria.</title>
        <authorList>
            <person name="Slater S.C."/>
            <person name="Goldman B.S."/>
            <person name="Goodner B."/>
            <person name="Setubal J.C."/>
            <person name="Farrand S.K."/>
            <person name="Nester E.W."/>
            <person name="Burr T.J."/>
            <person name="Banta L."/>
            <person name="Dickerman A.W."/>
            <person name="Paulsen I."/>
            <person name="Otten L."/>
            <person name="Suen G."/>
            <person name="Welch R."/>
            <person name="Almeida N.F."/>
            <person name="Arnold F."/>
            <person name="Burton O.T."/>
            <person name="Du Z."/>
            <person name="Ewing A."/>
            <person name="Godsy E."/>
            <person name="Heisel S."/>
            <person name="Houmiel K.L."/>
            <person name="Jhaveri J."/>
            <person name="Lu J."/>
            <person name="Miller N.M."/>
            <person name="Norton S."/>
            <person name="Chen Q."/>
            <person name="Phoolcharoen W."/>
            <person name="Ohlin V."/>
            <person name="Ondrusek D."/>
            <person name="Pride N."/>
            <person name="Stricklin S.L."/>
            <person name="Sun J."/>
            <person name="Wheeler C."/>
            <person name="Wilson L."/>
            <person name="Zhu H."/>
            <person name="Wood D.W."/>
        </authorList>
    </citation>
    <scope>NUCLEOTIDE SEQUENCE [LARGE SCALE GENOMIC DNA]</scope>
    <source>
        <strain evidence="2">S4 / ATCC BAA-846</strain>
    </source>
</reference>
<dbReference type="RefSeq" id="WP_012654394.1">
    <property type="nucleotide sequence ID" value="NC_011988.1"/>
</dbReference>
<keyword evidence="2" id="KW-1185">Reference proteome</keyword>
<protein>
    <submittedName>
        <fullName evidence="1">Uncharacterized protein</fullName>
    </submittedName>
</protein>
<dbReference type="eggNOG" id="ENOG50312WP">
    <property type="taxonomic scope" value="Bacteria"/>
</dbReference>
<accession>B9K2Q4</accession>
<dbReference type="HOGENOM" id="CLU_2204488_0_0_5"/>
<sequence>MTTQSTATILPFPRRRPPLVVDNDTSTNLFNAEISIASLSHEFDIEAENVRHGARLSQNGGIINGRALAWACHAALHIINLRGNLHTDHALSHAIRTWLQARRQADG</sequence>
<organism evidence="1 2">
    <name type="scientific">Allorhizobium ampelinum (strain ATCC BAA-846 / DSM 112012 / S4)</name>
    <name type="common">Agrobacterium vitis (strain S4)</name>
    <dbReference type="NCBI Taxonomy" id="311402"/>
    <lineage>
        <taxon>Bacteria</taxon>
        <taxon>Pseudomonadati</taxon>
        <taxon>Pseudomonadota</taxon>
        <taxon>Alphaproteobacteria</taxon>
        <taxon>Hyphomicrobiales</taxon>
        <taxon>Rhizobiaceae</taxon>
        <taxon>Rhizobium/Agrobacterium group</taxon>
        <taxon>Allorhizobium</taxon>
        <taxon>Allorhizobium ampelinum</taxon>
    </lineage>
</organism>
<gene>
    <name evidence="1" type="ordered locus">Avi_6157</name>
</gene>
<evidence type="ECO:0000313" key="2">
    <source>
        <dbReference type="Proteomes" id="UP000001596"/>
    </source>
</evidence>
<dbReference type="Proteomes" id="UP000001596">
    <property type="component" value="Chromosome 2"/>
</dbReference>